<gene>
    <name evidence="1" type="ORF">SAMN05443663_106275</name>
</gene>
<evidence type="ECO:0000313" key="1">
    <source>
        <dbReference type="EMBL" id="SHH28305.1"/>
    </source>
</evidence>
<dbReference type="InterPro" id="IPR045584">
    <property type="entry name" value="Pilin-like"/>
</dbReference>
<sequence>MLIVLAIIGILLLIALPNLMPLITKAKSVEAQVQLKAIYNAEKQYYFMYSKYSPNFTEIDFEAPKTTKENGSANYVYEIVQSTNNEFKVKATAITDFNGNGVFNVWEIDQNGVPKQIIND</sequence>
<dbReference type="Pfam" id="PF16732">
    <property type="entry name" value="ComP_DUS"/>
    <property type="match status" value="1"/>
</dbReference>
<dbReference type="AlphaFoldDB" id="A0A1M5RPS4"/>
<keyword evidence="2" id="KW-1185">Reference proteome</keyword>
<proteinExistence type="predicted"/>
<dbReference type="STRING" id="370979.SAMN05443663_106275"/>
<dbReference type="Proteomes" id="UP000184071">
    <property type="component" value="Unassembled WGS sequence"/>
</dbReference>
<dbReference type="InterPro" id="IPR031982">
    <property type="entry name" value="PilE-like"/>
</dbReference>
<dbReference type="OrthoDB" id="1003953at2"/>
<dbReference type="GO" id="GO:0043683">
    <property type="term" value="P:type IV pilus assembly"/>
    <property type="evidence" value="ECO:0007669"/>
    <property type="project" value="InterPro"/>
</dbReference>
<reference evidence="2" key="1">
    <citation type="submission" date="2016-11" db="EMBL/GenBank/DDBJ databases">
        <authorList>
            <person name="Varghese N."/>
            <person name="Submissions S."/>
        </authorList>
    </citation>
    <scope>NUCLEOTIDE SEQUENCE [LARGE SCALE GENOMIC DNA]</scope>
    <source>
        <strain evidence="2">DSM 17963</strain>
    </source>
</reference>
<dbReference type="EMBL" id="FQWC01000006">
    <property type="protein sequence ID" value="SHH28305.1"/>
    <property type="molecule type" value="Genomic_DNA"/>
</dbReference>
<evidence type="ECO:0000313" key="2">
    <source>
        <dbReference type="Proteomes" id="UP000184071"/>
    </source>
</evidence>
<dbReference type="SUPFAM" id="SSF54523">
    <property type="entry name" value="Pili subunits"/>
    <property type="match status" value="1"/>
</dbReference>
<organism evidence="1 2">
    <name type="scientific">Flavobacterium defluvii</name>
    <dbReference type="NCBI Taxonomy" id="370979"/>
    <lineage>
        <taxon>Bacteria</taxon>
        <taxon>Pseudomonadati</taxon>
        <taxon>Bacteroidota</taxon>
        <taxon>Flavobacteriia</taxon>
        <taxon>Flavobacteriales</taxon>
        <taxon>Flavobacteriaceae</taxon>
        <taxon>Flavobacterium</taxon>
    </lineage>
</organism>
<protein>
    <submittedName>
        <fullName evidence="1">Type II secretion system protein G (GspG)</fullName>
    </submittedName>
</protein>
<name>A0A1M5RPS4_9FLAO</name>
<accession>A0A1M5RPS4</accession>
<dbReference type="Gene3D" id="3.30.700.10">
    <property type="entry name" value="Glycoprotein, Type 4 Pilin"/>
    <property type="match status" value="1"/>
</dbReference>